<comment type="caution">
    <text evidence="1">The sequence shown here is derived from an EMBL/GenBank/DDBJ whole genome shotgun (WGS) entry which is preliminary data.</text>
</comment>
<accession>A0ABQ9TIR3</accession>
<organism evidence="1 2">
    <name type="scientific">Saguinus oedipus</name>
    <name type="common">Cotton-top tamarin</name>
    <name type="synonym">Oedipomidas oedipus</name>
    <dbReference type="NCBI Taxonomy" id="9490"/>
    <lineage>
        <taxon>Eukaryota</taxon>
        <taxon>Metazoa</taxon>
        <taxon>Chordata</taxon>
        <taxon>Craniata</taxon>
        <taxon>Vertebrata</taxon>
        <taxon>Euteleostomi</taxon>
        <taxon>Mammalia</taxon>
        <taxon>Eutheria</taxon>
        <taxon>Euarchontoglires</taxon>
        <taxon>Primates</taxon>
        <taxon>Haplorrhini</taxon>
        <taxon>Platyrrhini</taxon>
        <taxon>Cebidae</taxon>
        <taxon>Callitrichinae</taxon>
        <taxon>Saguinus</taxon>
    </lineage>
</organism>
<proteinExistence type="predicted"/>
<name>A0ABQ9TIR3_SAGOE</name>
<gene>
    <name evidence="1" type="ORF">P7K49_037682</name>
</gene>
<sequence length="216" mass="23292">MVPAPAGSQMWLDVTSSYQEPYQSDRLTTRQMPPLLGLSGLTHCSAHRMACGRGAQSITPALGLGGPLAAEPESRKGGVQEWVRVTGCILSNVNTPSMTPVIGQPQNETPQPIYQNSNVTNKPTAAKILGKVGESLSRICCVRPPVERFTFVDENANLGTVMRYEEIGEWDCESGENGDIWSPLPSWQETWGAERLDNLGGVLQQGLLSEEGSLPG</sequence>
<protein>
    <submittedName>
        <fullName evidence="1">Uncharacterized protein</fullName>
    </submittedName>
</protein>
<reference evidence="1 2" key="1">
    <citation type="submission" date="2023-05" db="EMBL/GenBank/DDBJ databases">
        <title>B98-5 Cell Line De Novo Hybrid Assembly: An Optical Mapping Approach.</title>
        <authorList>
            <person name="Kananen K."/>
            <person name="Auerbach J.A."/>
            <person name="Kautto E."/>
            <person name="Blachly J.S."/>
        </authorList>
    </citation>
    <scope>NUCLEOTIDE SEQUENCE [LARGE SCALE GENOMIC DNA]</scope>
    <source>
        <strain evidence="1">B95-8</strain>
        <tissue evidence="1">Cell line</tissue>
    </source>
</reference>
<dbReference type="Proteomes" id="UP001266305">
    <property type="component" value="Unassembled WGS sequence"/>
</dbReference>
<evidence type="ECO:0000313" key="2">
    <source>
        <dbReference type="Proteomes" id="UP001266305"/>
    </source>
</evidence>
<evidence type="ECO:0000313" key="1">
    <source>
        <dbReference type="EMBL" id="KAK2084649.1"/>
    </source>
</evidence>
<keyword evidence="2" id="KW-1185">Reference proteome</keyword>
<dbReference type="EMBL" id="JASSZA010000022">
    <property type="protein sequence ID" value="KAK2084649.1"/>
    <property type="molecule type" value="Genomic_DNA"/>
</dbReference>